<dbReference type="RefSeq" id="WP_230955884.1">
    <property type="nucleotide sequence ID" value="NZ_KQ961849.1"/>
</dbReference>
<evidence type="ECO:0000313" key="5">
    <source>
        <dbReference type="Proteomes" id="UP000070505"/>
    </source>
</evidence>
<keyword evidence="2" id="KW-1133">Transmembrane helix</keyword>
<feature type="domain" description="Long Rib" evidence="3">
    <location>
        <begin position="621"/>
        <end position="726"/>
    </location>
</feature>
<evidence type="ECO:0000259" key="3">
    <source>
        <dbReference type="Pfam" id="PF18957"/>
    </source>
</evidence>
<gene>
    <name evidence="4" type="ORF">HMPREF3230_00059</name>
</gene>
<dbReference type="Proteomes" id="UP000070505">
    <property type="component" value="Unassembled WGS sequence"/>
</dbReference>
<dbReference type="PATRIC" id="fig|2702.101.peg.60"/>
<accession>A0A135ZBY8</accession>
<dbReference type="InterPro" id="IPR044055">
    <property type="entry name" value="RibLong"/>
</dbReference>
<feature type="region of interest" description="Disordered" evidence="1">
    <location>
        <begin position="1471"/>
        <end position="1504"/>
    </location>
</feature>
<name>A0A135ZBY8_GARVA</name>
<keyword evidence="2" id="KW-0472">Membrane</keyword>
<proteinExistence type="predicted"/>
<feature type="region of interest" description="Disordered" evidence="1">
    <location>
        <begin position="993"/>
        <end position="1022"/>
    </location>
</feature>
<keyword evidence="2" id="KW-0812">Transmembrane</keyword>
<evidence type="ECO:0000313" key="4">
    <source>
        <dbReference type="EMBL" id="KXI19171.1"/>
    </source>
</evidence>
<feature type="transmembrane region" description="Helical" evidence="2">
    <location>
        <begin position="38"/>
        <end position="59"/>
    </location>
</feature>
<feature type="compositionally biased region" description="Basic and acidic residues" evidence="1">
    <location>
        <begin position="1481"/>
        <end position="1492"/>
    </location>
</feature>
<comment type="caution">
    <text evidence="4">The sequence shown here is derived from an EMBL/GenBank/DDBJ whole genome shotgun (WGS) entry which is preliminary data.</text>
</comment>
<evidence type="ECO:0000256" key="1">
    <source>
        <dbReference type="SAM" id="MobiDB-lite"/>
    </source>
</evidence>
<evidence type="ECO:0000256" key="2">
    <source>
        <dbReference type="SAM" id="Phobius"/>
    </source>
</evidence>
<sequence>MLPAKFRGFASRLCRLALRAFAWHKISDRDGAARTSSTLHRAILALLVAVITVLTMLIIPPAQHAMGWADGKAPIHAWWNSFGTGFVSGSGFGIGDAPSQIASNVEVVRNVYDSSTGRNRTQIKWEVFFNTYSQMYESIVTGEPYSGRKEDKAFGGKRPLLMAWLPKGIDRKSIRISRRKSGNRAGYRNYGCWPETDSWYKAFPKDKQFDKTDNGRGCRAIQYQEPIVTINKTLDEFVDSSSRWAHSFDGNLYEGKAGKEGAGKDQQLFNSYWDNALGTSRLTSYCDSNDKHDMCEIRNWKNDFSTVLADWEVSGNTAFQWNITAFVDESMENRSDLVLKNLPFSAGWNSGKGTYSESDFGDLETKKNGAVEVRSKWTFIGPFDSDGDGIPDSMEGYDHKNPDALPDFSNSDQPHTVLNNITDPNGKTEIKYPQYSSSMMNDYVKKLNNQNLSSDTTYGGVENVPVTTYGTPVTIKPYVNTGSWQGWDLGEWDGQYSLQNHYGGHYVAGKDTDTTTNIPSDFPNGSSMKYELTSIPQGVKQSSSCSTGKNNSDKGCVSIDSKTGYITYNPGKLDRKTEGITFKVKITHPTPSTYQYNCKYKTPMVQENVPIKIKVVSNAMLYNPQYKETTVDYNKSTNKFNSATSEEPKSVRANKKPWVRVGSLPNGSTFKLEQYTKYSLPVLDWSKIDQNNSGNGKVTFTPSNAEAGANTKTPVVVTYPDGSTSKDNDSGNSGNPVYAPVTVGDLPISGSDLNLGLYNGKKIDNNAFGGFSFGHKSNPHEIDKGKKIGAKDKDNPNPNNGIVFDSWANHGKGPITFRVICHRTDVDNSPFALLKPKEGNNEASGEINGLHFEDFRQWIRDNDKRCKGKDCSDSNKYLHSSEYNRDTMERSRALIGGTPKEGGSYECKVFAFHQKPGDKDSKDYSASLTAFENASSGGSIALQSLFTNYETAKKDAKGSEWVAGSFYFKIKLKDNQKYNPTYVKMPTIQAGKSIKDGRYSSPTKDNISTDQPKSTKDGNGVVRPADQASILVGDLPDGTWFEIKRFVKAGDVSNSKANSLPWANFEDGEDNVTRDEKGKPVIDKKSGKVVTLDQSSREYGSVTFHPDKWQSAGQYWAEVRVHYPDGSVSDGEGSVNKDHPVYAKVNVTAKPGNNTFGLNLFRYTTDSQYRTISVENGINLHPGDLLSGNDRPMFDSYLTNAIGNLHQHMICSKQSKDGKKQTEYTYGMLPGHVNNEKSQNENEKDGLRLLEPQTIWKHSSLKDQLECNANNKNCKSDTYLYDDWVDSDKSFNTFERTHGSFGGVAQKTGDYVCKVYVIKGDAESNKFESAVKANIEKNNKAKKDVDPVDGVLNANDNPYGTEGVGYKTGAFSVHIHKDNQLYNPTYTKIPEIQAGSTFDKNLKKGNKAAISSDAPQSKKKVTEGNTEVNANGVPKEDLVNVKEGALPAGTWYEIKRFVKASDITNSKASSLPWANFEDGEDNKADGKQEAKDSNATGKGSVTFRPDKWQSADEYWAEIRVHYPDGSVSDGDDSINKDHPIYAKVKVTRPAVGSGDLHLNVYKQYENGKFTGDVDNVNGITVMKGVGLLKDMGIDSWSTAKPEGITLRALCRDDSDEARKSTTHTWSEDLDNLFFKLNWQQAWKYPTFARQEDCRKGSNNGDGCNATDEHFLFDSTGGTMERARGTITSSKAPTKSGKYYCVVLAMKLTDLGKYKKAIKNSKISVTDNNFAKAMGFTDTEGIDYAAKFFPVNVVEQFKLPKTGGEGISMAWIVLAMIGMCVMCGVFFVDQTKWGHAMLAGWLACMMCGLRSATQNSNSKISKIWRGLVKKVKIKRFDDYCAHLKDFVCKATKWCFNVMLRIGRWITERWRC</sequence>
<organism evidence="4 5">
    <name type="scientific">Gardnerella vaginalis</name>
    <dbReference type="NCBI Taxonomy" id="2702"/>
    <lineage>
        <taxon>Bacteria</taxon>
        <taxon>Bacillati</taxon>
        <taxon>Actinomycetota</taxon>
        <taxon>Actinomycetes</taxon>
        <taxon>Bifidobacteriales</taxon>
        <taxon>Bifidobacteriaceae</taxon>
        <taxon>Gardnerella</taxon>
    </lineage>
</organism>
<dbReference type="Pfam" id="PF18957">
    <property type="entry name" value="RibLong"/>
    <property type="match status" value="1"/>
</dbReference>
<feature type="transmembrane region" description="Helical" evidence="2">
    <location>
        <begin position="1766"/>
        <end position="1786"/>
    </location>
</feature>
<feature type="region of interest" description="Disordered" evidence="1">
    <location>
        <begin position="1406"/>
        <end position="1431"/>
    </location>
</feature>
<dbReference type="EMBL" id="LSRC01000003">
    <property type="protein sequence ID" value="KXI19171.1"/>
    <property type="molecule type" value="Genomic_DNA"/>
</dbReference>
<feature type="compositionally biased region" description="Polar residues" evidence="1">
    <location>
        <begin position="1000"/>
        <end position="1012"/>
    </location>
</feature>
<protein>
    <recommendedName>
        <fullName evidence="3">Long Rib domain-containing protein</fullName>
    </recommendedName>
</protein>
<reference evidence="4 5" key="1">
    <citation type="submission" date="2016-02" db="EMBL/GenBank/DDBJ databases">
        <authorList>
            <person name="Wen L."/>
            <person name="He K."/>
            <person name="Yang H."/>
        </authorList>
    </citation>
    <scope>NUCLEOTIDE SEQUENCE [LARGE SCALE GENOMIC DNA]</scope>
    <source>
        <strain evidence="4 5">CMW7778B</strain>
    </source>
</reference>